<reference evidence="2 3" key="1">
    <citation type="journal article" date="2020" name="Sci. Rep.">
        <title>A novel cyanobacterial geosmin producer, revising GeoA distribution and dispersion patterns in Bacteria.</title>
        <authorList>
            <person name="Churro C."/>
            <person name="Semedo-Aguiar A.P."/>
            <person name="Silva A.D."/>
            <person name="Pereira-Leal J.B."/>
            <person name="Leite R.B."/>
        </authorList>
    </citation>
    <scope>NUCLEOTIDE SEQUENCE [LARGE SCALE GENOMIC DNA]</scope>
    <source>
        <strain evidence="2 3">IPMA8</strain>
    </source>
</reference>
<dbReference type="Proteomes" id="UP000702425">
    <property type="component" value="Unassembled WGS sequence"/>
</dbReference>
<dbReference type="EMBL" id="SRRZ01000061">
    <property type="protein sequence ID" value="NQE35694.1"/>
    <property type="molecule type" value="Genomic_DNA"/>
</dbReference>
<organism evidence="2 3">
    <name type="scientific">Microcoleus asticus IPMA8</name>
    <dbReference type="NCBI Taxonomy" id="2563858"/>
    <lineage>
        <taxon>Bacteria</taxon>
        <taxon>Bacillati</taxon>
        <taxon>Cyanobacteriota</taxon>
        <taxon>Cyanophyceae</taxon>
        <taxon>Oscillatoriophycideae</taxon>
        <taxon>Oscillatoriales</taxon>
        <taxon>Microcoleaceae</taxon>
        <taxon>Microcoleus</taxon>
        <taxon>Microcoleus asticus</taxon>
    </lineage>
</organism>
<sequence>MVLALIQEAVDRAKSEGIIPSDDRSQQQKSDSNEQD</sequence>
<evidence type="ECO:0000313" key="2">
    <source>
        <dbReference type="EMBL" id="NQE35694.1"/>
    </source>
</evidence>
<protein>
    <submittedName>
        <fullName evidence="2">Uncharacterized protein</fullName>
    </submittedName>
</protein>
<evidence type="ECO:0000256" key="1">
    <source>
        <dbReference type="SAM" id="MobiDB-lite"/>
    </source>
</evidence>
<keyword evidence="3" id="KW-1185">Reference proteome</keyword>
<name>A0ABX2CZ75_9CYAN</name>
<feature type="region of interest" description="Disordered" evidence="1">
    <location>
        <begin position="14"/>
        <end position="36"/>
    </location>
</feature>
<comment type="caution">
    <text evidence="2">The sequence shown here is derived from an EMBL/GenBank/DDBJ whole genome shotgun (WGS) entry which is preliminary data.</text>
</comment>
<proteinExistence type="predicted"/>
<feature type="compositionally biased region" description="Basic and acidic residues" evidence="1">
    <location>
        <begin position="14"/>
        <end position="26"/>
    </location>
</feature>
<evidence type="ECO:0000313" key="3">
    <source>
        <dbReference type="Proteomes" id="UP000702425"/>
    </source>
</evidence>
<gene>
    <name evidence="2" type="ORF">E5S67_03429</name>
</gene>
<accession>A0ABX2CZ75</accession>